<feature type="domain" description="DUF202" evidence="7">
    <location>
        <begin position="30"/>
        <end position="104"/>
    </location>
</feature>
<protein>
    <submittedName>
        <fullName evidence="8">DUF202 domain-containing protein</fullName>
    </submittedName>
</protein>
<evidence type="ECO:0000256" key="3">
    <source>
        <dbReference type="ARBA" id="ARBA00022692"/>
    </source>
</evidence>
<evidence type="ECO:0000256" key="1">
    <source>
        <dbReference type="ARBA" id="ARBA00004651"/>
    </source>
</evidence>
<evidence type="ECO:0000256" key="6">
    <source>
        <dbReference type="SAM" id="Phobius"/>
    </source>
</evidence>
<evidence type="ECO:0000259" key="7">
    <source>
        <dbReference type="Pfam" id="PF02656"/>
    </source>
</evidence>
<sequence>MNSHSRSLPPYMQLPPETPYNLNNELAKERNRQAAERTLMAWIRTCLAMISFGFGIDKIVGALTRTRLGSSARADLSVRLVGMSFILLGMFALLAAVREHQATLKLIRRDDYVYSPPRSIGVFTAVALLAIGAVAFILLLEGLF</sequence>
<proteinExistence type="predicted"/>
<dbReference type="Pfam" id="PF02656">
    <property type="entry name" value="DUF202"/>
    <property type="match status" value="1"/>
</dbReference>
<feature type="transmembrane region" description="Helical" evidence="6">
    <location>
        <begin position="76"/>
        <end position="97"/>
    </location>
</feature>
<dbReference type="PANTHER" id="PTHR34187">
    <property type="entry name" value="FGR18P"/>
    <property type="match status" value="1"/>
</dbReference>
<name>A0AAW9QKV7_9CHRO</name>
<organism evidence="8 9">
    <name type="scientific">Pannus brasiliensis CCIBt3594</name>
    <dbReference type="NCBI Taxonomy" id="1427578"/>
    <lineage>
        <taxon>Bacteria</taxon>
        <taxon>Bacillati</taxon>
        <taxon>Cyanobacteriota</taxon>
        <taxon>Cyanophyceae</taxon>
        <taxon>Oscillatoriophycideae</taxon>
        <taxon>Chroococcales</taxon>
        <taxon>Microcystaceae</taxon>
        <taxon>Pannus</taxon>
    </lineage>
</organism>
<feature type="transmembrane region" description="Helical" evidence="6">
    <location>
        <begin position="118"/>
        <end position="140"/>
    </location>
</feature>
<evidence type="ECO:0000256" key="2">
    <source>
        <dbReference type="ARBA" id="ARBA00022475"/>
    </source>
</evidence>
<dbReference type="Proteomes" id="UP001328733">
    <property type="component" value="Unassembled WGS sequence"/>
</dbReference>
<dbReference type="InterPro" id="IPR003807">
    <property type="entry name" value="DUF202"/>
</dbReference>
<accession>A0AAW9QKV7</accession>
<evidence type="ECO:0000256" key="4">
    <source>
        <dbReference type="ARBA" id="ARBA00022989"/>
    </source>
</evidence>
<feature type="transmembrane region" description="Helical" evidence="6">
    <location>
        <begin position="38"/>
        <end position="56"/>
    </location>
</feature>
<dbReference type="InterPro" id="IPR052053">
    <property type="entry name" value="IM_YidH-like"/>
</dbReference>
<comment type="caution">
    <text evidence="8">The sequence shown here is derived from an EMBL/GenBank/DDBJ whole genome shotgun (WGS) entry which is preliminary data.</text>
</comment>
<keyword evidence="2" id="KW-1003">Cell membrane</keyword>
<keyword evidence="3 6" id="KW-0812">Transmembrane</keyword>
<reference evidence="8 9" key="1">
    <citation type="submission" date="2024-01" db="EMBL/GenBank/DDBJ databases">
        <title>Genomic insights into the taxonomy and metabolism of the cyanobacterium Pannus brasiliensis CCIBt3594.</title>
        <authorList>
            <person name="Machado M."/>
            <person name="Botero N.B."/>
            <person name="Andreote A.P.D."/>
            <person name="Feitosa A.M.T."/>
            <person name="Popin R."/>
            <person name="Sivonen K."/>
            <person name="Fiore M.F."/>
        </authorList>
    </citation>
    <scope>NUCLEOTIDE SEQUENCE [LARGE SCALE GENOMIC DNA]</scope>
    <source>
        <strain evidence="8 9">CCIBt3594</strain>
    </source>
</reference>
<keyword evidence="4 6" id="KW-1133">Transmembrane helix</keyword>
<dbReference type="GO" id="GO:0005886">
    <property type="term" value="C:plasma membrane"/>
    <property type="evidence" value="ECO:0007669"/>
    <property type="project" value="UniProtKB-SubCell"/>
</dbReference>
<comment type="subcellular location">
    <subcellularLocation>
        <location evidence="1">Cell membrane</location>
        <topology evidence="1">Multi-pass membrane protein</topology>
    </subcellularLocation>
</comment>
<gene>
    <name evidence="8" type="ORF">V0288_01510</name>
</gene>
<evidence type="ECO:0000313" key="9">
    <source>
        <dbReference type="Proteomes" id="UP001328733"/>
    </source>
</evidence>
<dbReference type="PANTHER" id="PTHR34187:SF2">
    <property type="entry name" value="DUF202 DOMAIN-CONTAINING PROTEIN"/>
    <property type="match status" value="1"/>
</dbReference>
<dbReference type="EMBL" id="JBAFSM010000002">
    <property type="protein sequence ID" value="MEG3435784.1"/>
    <property type="molecule type" value="Genomic_DNA"/>
</dbReference>
<evidence type="ECO:0000256" key="5">
    <source>
        <dbReference type="ARBA" id="ARBA00023136"/>
    </source>
</evidence>
<keyword evidence="9" id="KW-1185">Reference proteome</keyword>
<dbReference type="AlphaFoldDB" id="A0AAW9QKV7"/>
<keyword evidence="5 6" id="KW-0472">Membrane</keyword>
<evidence type="ECO:0000313" key="8">
    <source>
        <dbReference type="EMBL" id="MEG3435784.1"/>
    </source>
</evidence>